<organism evidence="2 3">
    <name type="scientific">Pyrus ussuriensis x Pyrus communis</name>
    <dbReference type="NCBI Taxonomy" id="2448454"/>
    <lineage>
        <taxon>Eukaryota</taxon>
        <taxon>Viridiplantae</taxon>
        <taxon>Streptophyta</taxon>
        <taxon>Embryophyta</taxon>
        <taxon>Tracheophyta</taxon>
        <taxon>Spermatophyta</taxon>
        <taxon>Magnoliopsida</taxon>
        <taxon>eudicotyledons</taxon>
        <taxon>Gunneridae</taxon>
        <taxon>Pentapetalae</taxon>
        <taxon>rosids</taxon>
        <taxon>fabids</taxon>
        <taxon>Rosales</taxon>
        <taxon>Rosaceae</taxon>
        <taxon>Amygdaloideae</taxon>
        <taxon>Maleae</taxon>
        <taxon>Pyrus</taxon>
    </lineage>
</organism>
<dbReference type="AlphaFoldDB" id="A0A5N5HT92"/>
<feature type="compositionally biased region" description="Basic residues" evidence="1">
    <location>
        <begin position="31"/>
        <end position="41"/>
    </location>
</feature>
<proteinExistence type="predicted"/>
<keyword evidence="3" id="KW-1185">Reference proteome</keyword>
<reference evidence="3" key="2">
    <citation type="submission" date="2019-10" db="EMBL/GenBank/DDBJ databases">
        <title>A de novo genome assembly of a pear dwarfing rootstock.</title>
        <authorList>
            <person name="Wang F."/>
            <person name="Wang J."/>
            <person name="Li S."/>
            <person name="Zhang Y."/>
            <person name="Fang M."/>
            <person name="Ma L."/>
            <person name="Zhao Y."/>
            <person name="Jiang S."/>
        </authorList>
    </citation>
    <scope>NUCLEOTIDE SEQUENCE [LARGE SCALE GENOMIC DNA]</scope>
</reference>
<dbReference type="EMBL" id="SMOL01000143">
    <property type="protein sequence ID" value="KAB2631096.1"/>
    <property type="molecule type" value="Genomic_DNA"/>
</dbReference>
<evidence type="ECO:0000256" key="1">
    <source>
        <dbReference type="SAM" id="MobiDB-lite"/>
    </source>
</evidence>
<accession>A0A5N5HT92</accession>
<evidence type="ECO:0000313" key="2">
    <source>
        <dbReference type="EMBL" id="KAB2631096.1"/>
    </source>
</evidence>
<feature type="compositionally biased region" description="Basic residues" evidence="1">
    <location>
        <begin position="56"/>
        <end position="72"/>
    </location>
</feature>
<feature type="compositionally biased region" description="Basic and acidic residues" evidence="1">
    <location>
        <begin position="73"/>
        <end position="82"/>
    </location>
</feature>
<feature type="compositionally biased region" description="Basic and acidic residues" evidence="1">
    <location>
        <begin position="42"/>
        <end position="55"/>
    </location>
</feature>
<evidence type="ECO:0000313" key="3">
    <source>
        <dbReference type="Proteomes" id="UP000327157"/>
    </source>
</evidence>
<sequence length="100" mass="11135">MPCCKALFIGLGKVYVENMEENVGRLGQGRRQGRMARRQGRKASDKVGRLGDKVRRLGQGRRQGRTARRQGRKASDKLGRLGDKVGRLGLPIQKLGTMCE</sequence>
<gene>
    <name evidence="2" type="ORF">D8674_008615</name>
</gene>
<reference evidence="2 3" key="3">
    <citation type="submission" date="2019-11" db="EMBL/GenBank/DDBJ databases">
        <title>A de novo genome assembly of a pear dwarfing rootstock.</title>
        <authorList>
            <person name="Wang F."/>
            <person name="Wang J."/>
            <person name="Li S."/>
            <person name="Zhang Y."/>
            <person name="Fang M."/>
            <person name="Ma L."/>
            <person name="Zhao Y."/>
            <person name="Jiang S."/>
        </authorList>
    </citation>
    <scope>NUCLEOTIDE SEQUENCE [LARGE SCALE GENOMIC DNA]</scope>
    <source>
        <strain evidence="2">S2</strain>
        <tissue evidence="2">Leaf</tissue>
    </source>
</reference>
<feature type="region of interest" description="Disordered" evidence="1">
    <location>
        <begin position="26"/>
        <end position="82"/>
    </location>
</feature>
<dbReference type="Proteomes" id="UP000327157">
    <property type="component" value="Chromosome 12"/>
</dbReference>
<reference evidence="2 3" key="1">
    <citation type="submission" date="2019-09" db="EMBL/GenBank/DDBJ databases">
        <authorList>
            <person name="Ou C."/>
        </authorList>
    </citation>
    <scope>NUCLEOTIDE SEQUENCE [LARGE SCALE GENOMIC DNA]</scope>
    <source>
        <strain evidence="2">S2</strain>
        <tissue evidence="2">Leaf</tissue>
    </source>
</reference>
<comment type="caution">
    <text evidence="2">The sequence shown here is derived from an EMBL/GenBank/DDBJ whole genome shotgun (WGS) entry which is preliminary data.</text>
</comment>
<protein>
    <submittedName>
        <fullName evidence="2">S2-RNase</fullName>
    </submittedName>
</protein>
<name>A0A5N5HT92_9ROSA</name>